<proteinExistence type="predicted"/>
<dbReference type="EC" id="3.1.6.6" evidence="4"/>
<dbReference type="Proteomes" id="UP000176244">
    <property type="component" value="Unassembled WGS sequence"/>
</dbReference>
<feature type="chain" id="PRO_5009478333" evidence="2">
    <location>
        <begin position="24"/>
        <end position="572"/>
    </location>
</feature>
<sequence length="572" mass="63036">MNIKKAALGLTLATSLLGVSSCAQNTGNQPIDQRIAHLDAQPNNDGNYNIVFVTVDQEHYFDEFPAGTNYKARELLKRMGTTFEKHYTCSNVSTSSRSVIYTGTHITDTLMIDNTESPWQEPISENLTTVGDRMLSAGYYSAFKGKWHMGDTSVFDDTSQPAMQEQNGLLGYGFSDWNAQGDIVGQLQQGYIQDSNIAGDTVSWLRSKGSATNASGQSFFLAVNLVNPHDIMYYNTDSDGVAVQDTGQTTFAIAGAPVNTIYETSYPKAEIPSSWSQAIDAPGRVPAELEYFDLWNRRVGEIPAEASRWENFQDYYYNCIQDNDGQLYNILSELSNLEMLDNTIIVFTSDHGDMQGANGLRGKGGFIYENNIHVPLIIVHPEYEGGNTIDAVTSHLDLAPTFIDMTNLSDTKKAELSAGLPGSSMMDLLDGSQTKIRTGALFAYEMISMIDSDMMQTTDPTTGVTSYTIDYSKRGFVRGITTEKYKFARYFSPLNFNLPTTMEALYANNDVQLFDLEKDPDELVNLAADQDTNAALIMELNNQLNTLITAEIGVDDGSEATAVIAQINKTPN</sequence>
<dbReference type="Pfam" id="PF00884">
    <property type="entry name" value="Sulfatase"/>
    <property type="match status" value="1"/>
</dbReference>
<evidence type="ECO:0000313" key="5">
    <source>
        <dbReference type="Proteomes" id="UP000176244"/>
    </source>
</evidence>
<name>A0A1F2PM09_9FIRM</name>
<feature type="signal peptide" evidence="2">
    <location>
        <begin position="1"/>
        <end position="23"/>
    </location>
</feature>
<accession>A0A1F2PM09</accession>
<gene>
    <name evidence="4" type="primary">betC</name>
    <name evidence="4" type="ORF">ACWI_00620</name>
</gene>
<organism evidence="4 5">
    <name type="scientific">Acetobacterium wieringae</name>
    <dbReference type="NCBI Taxonomy" id="52694"/>
    <lineage>
        <taxon>Bacteria</taxon>
        <taxon>Bacillati</taxon>
        <taxon>Bacillota</taxon>
        <taxon>Clostridia</taxon>
        <taxon>Eubacteriales</taxon>
        <taxon>Eubacteriaceae</taxon>
        <taxon>Acetobacterium</taxon>
    </lineage>
</organism>
<dbReference type="OrthoDB" id="279611at2"/>
<feature type="domain" description="Sulfatase N-terminal" evidence="3">
    <location>
        <begin position="49"/>
        <end position="407"/>
    </location>
</feature>
<dbReference type="AlphaFoldDB" id="A0A1F2PM09"/>
<keyword evidence="4" id="KW-0378">Hydrolase</keyword>
<dbReference type="SUPFAM" id="SSF53649">
    <property type="entry name" value="Alkaline phosphatase-like"/>
    <property type="match status" value="1"/>
</dbReference>
<reference evidence="4 5" key="1">
    <citation type="submission" date="2015-09" db="EMBL/GenBank/DDBJ databases">
        <title>Genome sequence of Acetobacterium wieringae DSM 1911.</title>
        <authorList>
            <person name="Poehlein A."/>
            <person name="Bengelsdorf F.R."/>
            <person name="Schiel-Bengelsdorf B."/>
            <person name="Duerre P."/>
            <person name="Daniel R."/>
        </authorList>
    </citation>
    <scope>NUCLEOTIDE SEQUENCE [LARGE SCALE GENOMIC DNA]</scope>
    <source>
        <strain evidence="4 5">DSM 1911</strain>
    </source>
</reference>
<protein>
    <submittedName>
        <fullName evidence="4">Choline-sulfatase</fullName>
        <ecNumber evidence="4">3.1.6.6</ecNumber>
    </submittedName>
</protein>
<dbReference type="PROSITE" id="PS51257">
    <property type="entry name" value="PROKAR_LIPOPROTEIN"/>
    <property type="match status" value="1"/>
</dbReference>
<evidence type="ECO:0000256" key="2">
    <source>
        <dbReference type="SAM" id="SignalP"/>
    </source>
</evidence>
<dbReference type="RefSeq" id="WP_084633407.1">
    <property type="nucleotide sequence ID" value="NZ_LKEU01000009.1"/>
</dbReference>
<dbReference type="STRING" id="52694.ACWI_00620"/>
<dbReference type="GO" id="GO:0015024">
    <property type="term" value="F:glucuronate-2-sulfatase activity"/>
    <property type="evidence" value="ECO:0007669"/>
    <property type="project" value="TreeGrafter"/>
</dbReference>
<evidence type="ECO:0000313" key="4">
    <source>
        <dbReference type="EMBL" id="OFV72459.1"/>
    </source>
</evidence>
<dbReference type="EMBL" id="LKEU01000009">
    <property type="protein sequence ID" value="OFV72459.1"/>
    <property type="molecule type" value="Genomic_DNA"/>
</dbReference>
<dbReference type="PANTHER" id="PTHR46615:SF1">
    <property type="entry name" value="ARYLSULFATASE K"/>
    <property type="match status" value="1"/>
</dbReference>
<dbReference type="PANTHER" id="PTHR46615">
    <property type="entry name" value="ARYLSULFATASE K"/>
    <property type="match status" value="1"/>
</dbReference>
<dbReference type="GO" id="GO:0047753">
    <property type="term" value="F:choline-sulfatase activity"/>
    <property type="evidence" value="ECO:0007669"/>
    <property type="project" value="UniProtKB-EC"/>
</dbReference>
<feature type="modified residue" description="3-oxoalanine (Ser)" evidence="1">
    <location>
        <position position="93"/>
    </location>
</feature>
<dbReference type="GO" id="GO:0004065">
    <property type="term" value="F:arylsulfatase activity"/>
    <property type="evidence" value="ECO:0007669"/>
    <property type="project" value="TreeGrafter"/>
</dbReference>
<dbReference type="Gene3D" id="3.40.720.10">
    <property type="entry name" value="Alkaline Phosphatase, subunit A"/>
    <property type="match status" value="1"/>
</dbReference>
<dbReference type="CDD" id="cd16035">
    <property type="entry name" value="sulfatase_like"/>
    <property type="match status" value="1"/>
</dbReference>
<comment type="caution">
    <text evidence="4">The sequence shown here is derived from an EMBL/GenBank/DDBJ whole genome shotgun (WGS) entry which is preliminary data.</text>
</comment>
<dbReference type="InterPro" id="IPR017850">
    <property type="entry name" value="Alkaline_phosphatase_core_sf"/>
</dbReference>
<dbReference type="InterPro" id="IPR000917">
    <property type="entry name" value="Sulfatase_N"/>
</dbReference>
<comment type="PTM">
    <text evidence="1">The conversion to 3-oxoalanine (also known as C-formylglycine, FGly), of a serine or cysteine residue in prokaryotes and of a cysteine residue in eukaryotes, is critical for catalytic activity.</text>
</comment>
<dbReference type="InterPro" id="IPR051849">
    <property type="entry name" value="GAG-degrading_sulfatase"/>
</dbReference>
<evidence type="ECO:0000256" key="1">
    <source>
        <dbReference type="PIRSR" id="PIRSR600917-52"/>
    </source>
</evidence>
<keyword evidence="2" id="KW-0732">Signal</keyword>
<evidence type="ECO:0000259" key="3">
    <source>
        <dbReference type="Pfam" id="PF00884"/>
    </source>
</evidence>